<dbReference type="EMBL" id="CP001322">
    <property type="protein sequence ID" value="ACL02195.1"/>
    <property type="molecule type" value="Genomic_DNA"/>
</dbReference>
<protein>
    <submittedName>
        <fullName evidence="1">Uncharacterized protein</fullName>
    </submittedName>
</protein>
<organism evidence="1 2">
    <name type="scientific">Desulfatibacillum aliphaticivorans</name>
    <dbReference type="NCBI Taxonomy" id="218208"/>
    <lineage>
        <taxon>Bacteria</taxon>
        <taxon>Pseudomonadati</taxon>
        <taxon>Thermodesulfobacteriota</taxon>
        <taxon>Desulfobacteria</taxon>
        <taxon>Desulfobacterales</taxon>
        <taxon>Desulfatibacillaceae</taxon>
        <taxon>Desulfatibacillum</taxon>
    </lineage>
</organism>
<reference evidence="1 2" key="1">
    <citation type="journal article" date="2012" name="Environ. Microbiol.">
        <title>The genome sequence of Desulfatibacillum alkenivorans AK-01: a blueprint for anaerobic alkane oxidation.</title>
        <authorList>
            <person name="Callaghan A.V."/>
            <person name="Morris B.E."/>
            <person name="Pereira I.A."/>
            <person name="McInerney M.J."/>
            <person name="Austin R.N."/>
            <person name="Groves J.T."/>
            <person name="Kukor J.J."/>
            <person name="Suflita J.M."/>
            <person name="Young L.Y."/>
            <person name="Zylstra G.J."/>
            <person name="Wawrik B."/>
        </authorList>
    </citation>
    <scope>NUCLEOTIDE SEQUENCE [LARGE SCALE GENOMIC DNA]</scope>
    <source>
        <strain evidence="1 2">AK-01</strain>
    </source>
</reference>
<name>B8FHA7_DESAL</name>
<dbReference type="KEGG" id="dal:Dalk_0488"/>
<gene>
    <name evidence="1" type="ordered locus">Dalk_0488</name>
</gene>
<dbReference type="AlphaFoldDB" id="B8FHA7"/>
<keyword evidence="2" id="KW-1185">Reference proteome</keyword>
<accession>B8FHA7</accession>
<evidence type="ECO:0000313" key="1">
    <source>
        <dbReference type="EMBL" id="ACL02195.1"/>
    </source>
</evidence>
<dbReference type="HOGENOM" id="CLU_1560452_0_0_7"/>
<sequence length="171" mass="19127">MEPDSLKEMRGAGPVTVFKFNLSRCLHIVAAPPCGRLLKRAKRVLGQARGPVTTFQFMRTMLGWPRQGNFCLDPSGQKVRPRWSFKTNELGRKTAIFKAQKNFPRRHTPARRSGFPISFGGAPFVATQPRQDTALRGYPNKYTGQAVTPLGAEILCILGLFSDSLKYYPGR</sequence>
<evidence type="ECO:0000313" key="2">
    <source>
        <dbReference type="Proteomes" id="UP000000739"/>
    </source>
</evidence>
<proteinExistence type="predicted"/>
<dbReference type="Proteomes" id="UP000000739">
    <property type="component" value="Chromosome"/>
</dbReference>